<evidence type="ECO:0000313" key="2">
    <source>
        <dbReference type="Proteomes" id="UP000838756"/>
    </source>
</evidence>
<gene>
    <name evidence="1" type="primary">jg8480</name>
    <name evidence="1" type="ORF">PAEG_LOCUS18902</name>
</gene>
<evidence type="ECO:0000313" key="1">
    <source>
        <dbReference type="EMBL" id="CAH2242661.1"/>
    </source>
</evidence>
<dbReference type="AlphaFoldDB" id="A0A8S4S3M8"/>
<accession>A0A8S4S3M8</accession>
<comment type="caution">
    <text evidence="1">The sequence shown here is derived from an EMBL/GenBank/DDBJ whole genome shotgun (WGS) entry which is preliminary data.</text>
</comment>
<protein>
    <submittedName>
        <fullName evidence="1">Jg8480 protein</fullName>
    </submittedName>
</protein>
<proteinExistence type="predicted"/>
<organism evidence="1 2">
    <name type="scientific">Pararge aegeria aegeria</name>
    <dbReference type="NCBI Taxonomy" id="348720"/>
    <lineage>
        <taxon>Eukaryota</taxon>
        <taxon>Metazoa</taxon>
        <taxon>Ecdysozoa</taxon>
        <taxon>Arthropoda</taxon>
        <taxon>Hexapoda</taxon>
        <taxon>Insecta</taxon>
        <taxon>Pterygota</taxon>
        <taxon>Neoptera</taxon>
        <taxon>Endopterygota</taxon>
        <taxon>Lepidoptera</taxon>
        <taxon>Glossata</taxon>
        <taxon>Ditrysia</taxon>
        <taxon>Papilionoidea</taxon>
        <taxon>Nymphalidae</taxon>
        <taxon>Satyrinae</taxon>
        <taxon>Satyrini</taxon>
        <taxon>Parargina</taxon>
        <taxon>Pararge</taxon>
    </lineage>
</organism>
<name>A0A8S4S3M8_9NEOP</name>
<dbReference type="EMBL" id="CAKXAJ010025670">
    <property type="protein sequence ID" value="CAH2242661.1"/>
    <property type="molecule type" value="Genomic_DNA"/>
</dbReference>
<reference evidence="1" key="1">
    <citation type="submission" date="2022-03" db="EMBL/GenBank/DDBJ databases">
        <authorList>
            <person name="Lindestad O."/>
        </authorList>
    </citation>
    <scope>NUCLEOTIDE SEQUENCE</scope>
</reference>
<dbReference type="Proteomes" id="UP000838756">
    <property type="component" value="Unassembled WGS sequence"/>
</dbReference>
<keyword evidence="2" id="KW-1185">Reference proteome</keyword>
<sequence>MIRMPPLTVSRCCVVERGSLGRKNQIVKFMSKLTEEYPNRMSSSIIIFFKSWTLGFQGVGVATPHSIKRVARSRWIQAAQNSGVWNALQETYVQQWSSIGCFDDDDDDSLKLIRDVRCAT</sequence>